<feature type="domain" description="FHA" evidence="1">
    <location>
        <begin position="28"/>
        <end position="77"/>
    </location>
</feature>
<sequence>MPKEVINPQLTIIHAGEKRCINLTEGRTTIGRRSDNMVVISDPTVSGHHAVIIISDDTMVIEDLGSTNGTYINGEKIDMPYKLEDGLQIMVGLCRLIYSMDKPVKEKPRFSSGDYAAQPGSQISTVGFQDTMTSIPAYLEFTKGLKSGKDKVELDKTVNPIGSLGVGVASVSYGKRGWVLSHVDGMNPLLNGDIVTSKPVLLKDGDVITIGEMEVRFIRHMDED</sequence>
<evidence type="ECO:0000259" key="1">
    <source>
        <dbReference type="PROSITE" id="PS50006"/>
    </source>
</evidence>
<dbReference type="PROSITE" id="PS50006">
    <property type="entry name" value="FHA_DOMAIN"/>
    <property type="match status" value="1"/>
</dbReference>
<dbReference type="InterPro" id="IPR050923">
    <property type="entry name" value="Cell_Proc_Reg/RNA_Proc"/>
</dbReference>
<dbReference type="PANTHER" id="PTHR23308">
    <property type="entry name" value="NUCLEAR INHIBITOR OF PROTEIN PHOSPHATASE-1"/>
    <property type="match status" value="1"/>
</dbReference>
<proteinExistence type="predicted"/>
<dbReference type="AlphaFoldDB" id="A0A433SDT3"/>
<protein>
    <submittedName>
        <fullName evidence="2">Glycogen accumulation regulator GarA</fullName>
    </submittedName>
</protein>
<organism evidence="2 3">
    <name type="scientific">Saezia sanguinis</name>
    <dbReference type="NCBI Taxonomy" id="1965230"/>
    <lineage>
        <taxon>Bacteria</taxon>
        <taxon>Pseudomonadati</taxon>
        <taxon>Pseudomonadota</taxon>
        <taxon>Betaproteobacteria</taxon>
        <taxon>Burkholderiales</taxon>
        <taxon>Saeziaceae</taxon>
        <taxon>Saezia</taxon>
    </lineage>
</organism>
<dbReference type="Proteomes" id="UP000286947">
    <property type="component" value="Unassembled WGS sequence"/>
</dbReference>
<dbReference type="Pfam" id="PF00498">
    <property type="entry name" value="FHA"/>
    <property type="match status" value="1"/>
</dbReference>
<dbReference type="SUPFAM" id="SSF49879">
    <property type="entry name" value="SMAD/FHA domain"/>
    <property type="match status" value="2"/>
</dbReference>
<evidence type="ECO:0000313" key="3">
    <source>
        <dbReference type="Proteomes" id="UP000286947"/>
    </source>
</evidence>
<dbReference type="CDD" id="cd00060">
    <property type="entry name" value="FHA"/>
    <property type="match status" value="1"/>
</dbReference>
<dbReference type="Gene3D" id="2.60.200.20">
    <property type="match status" value="1"/>
</dbReference>
<dbReference type="OrthoDB" id="151099at2"/>
<dbReference type="SMART" id="SM00240">
    <property type="entry name" value="FHA"/>
    <property type="match status" value="1"/>
</dbReference>
<dbReference type="RefSeq" id="WP_126979893.1">
    <property type="nucleotide sequence ID" value="NZ_CAWUGC010000001.1"/>
</dbReference>
<name>A0A433SDT3_9BURK</name>
<dbReference type="InterPro" id="IPR000253">
    <property type="entry name" value="FHA_dom"/>
</dbReference>
<keyword evidence="3" id="KW-1185">Reference proteome</keyword>
<dbReference type="EMBL" id="PQSP01000003">
    <property type="protein sequence ID" value="RUS66900.1"/>
    <property type="molecule type" value="Genomic_DNA"/>
</dbReference>
<comment type="caution">
    <text evidence="2">The sequence shown here is derived from an EMBL/GenBank/DDBJ whole genome shotgun (WGS) entry which is preliminary data.</text>
</comment>
<reference evidence="2 3" key="1">
    <citation type="submission" date="2018-01" db="EMBL/GenBank/DDBJ databases">
        <title>Saezia sanguinis gen. nov., sp. nov., in the order Burkholderiales isolated from human blood.</title>
        <authorList>
            <person name="Medina-Pascual M.J."/>
            <person name="Valdezate S."/>
            <person name="Monzon S."/>
            <person name="Cuesta I."/>
            <person name="Carrasco G."/>
            <person name="Villalon P."/>
            <person name="Saez-Nieto J.A."/>
        </authorList>
    </citation>
    <scope>NUCLEOTIDE SEQUENCE [LARGE SCALE GENOMIC DNA]</scope>
    <source>
        <strain evidence="2 3">CNM695-12</strain>
    </source>
</reference>
<evidence type="ECO:0000313" key="2">
    <source>
        <dbReference type="EMBL" id="RUS66900.1"/>
    </source>
</evidence>
<gene>
    <name evidence="2" type="primary">garA</name>
    <name evidence="2" type="ORF">CUZ56_01695</name>
</gene>
<dbReference type="InterPro" id="IPR008984">
    <property type="entry name" value="SMAD_FHA_dom_sf"/>
</dbReference>
<accession>A0A433SDT3</accession>